<keyword evidence="3" id="KW-1185">Reference proteome</keyword>
<comment type="caution">
    <text evidence="2">The sequence shown here is derived from an EMBL/GenBank/DDBJ whole genome shotgun (WGS) entry which is preliminary data.</text>
</comment>
<dbReference type="Proteomes" id="UP000617734">
    <property type="component" value="Unassembled WGS sequence"/>
</dbReference>
<feature type="region of interest" description="Disordered" evidence="1">
    <location>
        <begin position="1"/>
        <end position="39"/>
    </location>
</feature>
<proteinExistence type="predicted"/>
<evidence type="ECO:0008006" key="4">
    <source>
        <dbReference type="Google" id="ProtNLM"/>
    </source>
</evidence>
<dbReference type="RefSeq" id="WP_190209205.1">
    <property type="nucleotide sequence ID" value="NZ_BNBO01000002.1"/>
</dbReference>
<dbReference type="EMBL" id="BNBO01000002">
    <property type="protein sequence ID" value="GHH60922.1"/>
    <property type="molecule type" value="Genomic_DNA"/>
</dbReference>
<dbReference type="GeneID" id="95351173"/>
<sequence>MRRRSVAGAPVRPDEDEYPEHEQEGFAAPAPAQPVPAAPPERFRTEFEFELPRGYLDRNGVLHRTGAMRLATARDELMPLIDLRVKNNPAYLTVVLLGSVITRIGSLTDPGGQVVEELFASDLAFLQDFYRRINAEGHTRAAVTCPSCESPFEVDLAGGRLGES</sequence>
<gene>
    <name evidence="2" type="ORF">GCM10018781_06440</name>
</gene>
<reference evidence="2" key="1">
    <citation type="journal article" date="2014" name="Int. J. Syst. Evol. Microbiol.">
        <title>Complete genome sequence of Corynebacterium casei LMG S-19264T (=DSM 44701T), isolated from a smear-ripened cheese.</title>
        <authorList>
            <consortium name="US DOE Joint Genome Institute (JGI-PGF)"/>
            <person name="Walter F."/>
            <person name="Albersmeier A."/>
            <person name="Kalinowski J."/>
            <person name="Ruckert C."/>
        </authorList>
    </citation>
    <scope>NUCLEOTIDE SEQUENCE</scope>
    <source>
        <strain evidence="2">JCM 4646</strain>
    </source>
</reference>
<reference evidence="2" key="2">
    <citation type="submission" date="2020-09" db="EMBL/GenBank/DDBJ databases">
        <authorList>
            <person name="Sun Q."/>
            <person name="Ohkuma M."/>
        </authorList>
    </citation>
    <scope>NUCLEOTIDE SEQUENCE</scope>
    <source>
        <strain evidence="2">JCM 4646</strain>
    </source>
</reference>
<evidence type="ECO:0000313" key="3">
    <source>
        <dbReference type="Proteomes" id="UP000617734"/>
    </source>
</evidence>
<evidence type="ECO:0000313" key="2">
    <source>
        <dbReference type="EMBL" id="GHH60922.1"/>
    </source>
</evidence>
<dbReference type="AlphaFoldDB" id="A0A919FD57"/>
<evidence type="ECO:0000256" key="1">
    <source>
        <dbReference type="SAM" id="MobiDB-lite"/>
    </source>
</evidence>
<name>A0A919FD57_9ACTN</name>
<organism evidence="2 3">
    <name type="scientific">Kitasatospora indigofera</name>
    <dbReference type="NCBI Taxonomy" id="67307"/>
    <lineage>
        <taxon>Bacteria</taxon>
        <taxon>Bacillati</taxon>
        <taxon>Actinomycetota</taxon>
        <taxon>Actinomycetes</taxon>
        <taxon>Kitasatosporales</taxon>
        <taxon>Streptomycetaceae</taxon>
        <taxon>Kitasatospora</taxon>
    </lineage>
</organism>
<accession>A0A919FD57</accession>
<protein>
    <recommendedName>
        <fullName evidence="4">Secreted protein</fullName>
    </recommendedName>
</protein>